<keyword evidence="5" id="KW-0131">Cell cycle</keyword>
<feature type="compositionally biased region" description="Low complexity" evidence="7">
    <location>
        <begin position="1412"/>
        <end position="1421"/>
    </location>
</feature>
<evidence type="ECO:0000256" key="6">
    <source>
        <dbReference type="SAM" id="Coils"/>
    </source>
</evidence>
<feature type="region of interest" description="Disordered" evidence="7">
    <location>
        <begin position="1106"/>
        <end position="1143"/>
    </location>
</feature>
<dbReference type="Pfam" id="PF20168">
    <property type="entry name" value="PDS5"/>
    <property type="match status" value="1"/>
</dbReference>
<dbReference type="PANTHER" id="PTHR12663">
    <property type="entry name" value="ANDROGEN INDUCED INHIBITOR OF PROLIFERATION AS3 / PDS5-RELATED"/>
    <property type="match status" value="1"/>
</dbReference>
<proteinExistence type="predicted"/>
<keyword evidence="4" id="KW-0539">Nucleus</keyword>
<dbReference type="PANTHER" id="PTHR12663:SF0">
    <property type="entry name" value="PRECOCIOUS DISSOCIATION OF SISTERS 5, ISOFORM A"/>
    <property type="match status" value="1"/>
</dbReference>
<keyword evidence="2" id="KW-0132">Cell division</keyword>
<evidence type="ECO:0000256" key="4">
    <source>
        <dbReference type="ARBA" id="ARBA00023242"/>
    </source>
</evidence>
<dbReference type="FunCoup" id="A0A6P8H471">
    <property type="interactions" value="3774"/>
</dbReference>
<dbReference type="GO" id="GO:0007064">
    <property type="term" value="P:mitotic sister chromatid cohesion"/>
    <property type="evidence" value="ECO:0007669"/>
    <property type="project" value="InterPro"/>
</dbReference>
<comment type="subcellular location">
    <subcellularLocation>
        <location evidence="1">Nucleus</location>
    </subcellularLocation>
</comment>
<organism evidence="8 9">
    <name type="scientific">Actinia tenebrosa</name>
    <name type="common">Australian red waratah sea anemone</name>
    <dbReference type="NCBI Taxonomy" id="6105"/>
    <lineage>
        <taxon>Eukaryota</taxon>
        <taxon>Metazoa</taxon>
        <taxon>Cnidaria</taxon>
        <taxon>Anthozoa</taxon>
        <taxon>Hexacorallia</taxon>
        <taxon>Actiniaria</taxon>
        <taxon>Actiniidae</taxon>
        <taxon>Actinia</taxon>
    </lineage>
</organism>
<feature type="region of interest" description="Disordered" evidence="7">
    <location>
        <begin position="1155"/>
        <end position="1496"/>
    </location>
</feature>
<dbReference type="GO" id="GO:0005634">
    <property type="term" value="C:nucleus"/>
    <property type="evidence" value="ECO:0007669"/>
    <property type="project" value="UniProtKB-SubCell"/>
</dbReference>
<feature type="compositionally biased region" description="Basic and acidic residues" evidence="7">
    <location>
        <begin position="1195"/>
        <end position="1207"/>
    </location>
</feature>
<feature type="compositionally biased region" description="Acidic residues" evidence="7">
    <location>
        <begin position="1212"/>
        <end position="1224"/>
    </location>
</feature>
<evidence type="ECO:0000256" key="1">
    <source>
        <dbReference type="ARBA" id="ARBA00004123"/>
    </source>
</evidence>
<evidence type="ECO:0000256" key="2">
    <source>
        <dbReference type="ARBA" id="ARBA00022618"/>
    </source>
</evidence>
<accession>A0A6P8H471</accession>
<dbReference type="InterPro" id="IPR016024">
    <property type="entry name" value="ARM-type_fold"/>
</dbReference>
<feature type="compositionally biased region" description="Polar residues" evidence="7">
    <location>
        <begin position="1438"/>
        <end position="1465"/>
    </location>
</feature>
<dbReference type="KEGG" id="aten:116287800"/>
<dbReference type="Proteomes" id="UP000515163">
    <property type="component" value="Unplaced"/>
</dbReference>
<evidence type="ECO:0000313" key="9">
    <source>
        <dbReference type="RefSeq" id="XP_031550353.1"/>
    </source>
</evidence>
<protein>
    <submittedName>
        <fullName evidence="9">Sister chromatid cohesion protein PDS5 homolog A-like isoform X1</fullName>
    </submittedName>
</protein>
<dbReference type="InterPro" id="IPR011989">
    <property type="entry name" value="ARM-like"/>
</dbReference>
<keyword evidence="6" id="KW-0175">Coiled coil</keyword>
<dbReference type="Gene3D" id="1.25.10.10">
    <property type="entry name" value="Leucine-rich Repeat Variant"/>
    <property type="match status" value="1"/>
</dbReference>
<evidence type="ECO:0000256" key="5">
    <source>
        <dbReference type="ARBA" id="ARBA00023306"/>
    </source>
</evidence>
<evidence type="ECO:0000256" key="3">
    <source>
        <dbReference type="ARBA" id="ARBA00022776"/>
    </source>
</evidence>
<dbReference type="OrthoDB" id="200660at2759"/>
<dbReference type="InParanoid" id="A0A6P8H471"/>
<evidence type="ECO:0000256" key="7">
    <source>
        <dbReference type="SAM" id="MobiDB-lite"/>
    </source>
</evidence>
<keyword evidence="3" id="KW-0498">Mitosis</keyword>
<keyword evidence="8" id="KW-1185">Reference proteome</keyword>
<dbReference type="SUPFAM" id="SSF48371">
    <property type="entry name" value="ARM repeat"/>
    <property type="match status" value="1"/>
</dbReference>
<dbReference type="RefSeq" id="XP_031550353.1">
    <property type="nucleotide sequence ID" value="XM_031694493.1"/>
</dbReference>
<dbReference type="GO" id="GO:0051301">
    <property type="term" value="P:cell division"/>
    <property type="evidence" value="ECO:0007669"/>
    <property type="project" value="UniProtKB-KW"/>
</dbReference>
<feature type="coiled-coil region" evidence="6">
    <location>
        <begin position="1"/>
        <end position="38"/>
    </location>
</feature>
<dbReference type="GO" id="GO:0000785">
    <property type="term" value="C:chromatin"/>
    <property type="evidence" value="ECO:0007669"/>
    <property type="project" value="TreeGrafter"/>
</dbReference>
<feature type="compositionally biased region" description="Acidic residues" evidence="7">
    <location>
        <begin position="1155"/>
        <end position="1167"/>
    </location>
</feature>
<dbReference type="GeneID" id="116287800"/>
<dbReference type="CDD" id="cd19953">
    <property type="entry name" value="PDS5"/>
    <property type="match status" value="1"/>
</dbReference>
<evidence type="ECO:0000313" key="8">
    <source>
        <dbReference type="Proteomes" id="UP000515163"/>
    </source>
</evidence>
<feature type="compositionally biased region" description="Basic residues" evidence="7">
    <location>
        <begin position="1304"/>
        <end position="1318"/>
    </location>
</feature>
<feature type="compositionally biased region" description="Acidic residues" evidence="7">
    <location>
        <begin position="1344"/>
        <end position="1355"/>
    </location>
</feature>
<name>A0A6P8H471_ACTTE</name>
<dbReference type="InterPro" id="IPR039776">
    <property type="entry name" value="Pds5"/>
</dbReference>
<gene>
    <name evidence="9" type="primary">LOC116287800</name>
</gene>
<sequence>MQREGSKKEELLRQLKALAEELTNAEQTSAAAKQYNEKAAFLASPLVLKHKDKGVRLYAACCLVDILRVYAPDAPFDKDQMWDVFSLIISQLRALEHGPKGTNYKKHFYILESLALVRTFNICTEYDFQDLILELFKLLFSVVNDSHTVKEQTFMVEIMGHIFEDSESISQELLDTVLINIIEPQKSENPAAYKVASNVIKKSSTNIEPFIQMFFNSVLTLGKTSESDLAEKVYELILELNRISCPVLLSVLPQLEFKLKSPDVEERLAVTKLLAQMFSDPASDLATENKSLWNCYIGRYHDINVDVRIECVKEAKHFLLHHQELAQDITEKLCSRSRDPDERVRQEVVTVTCEAAVENIKCISDTLFDEVCERMRDKKWHVRREALTCLGKLYKKCTTGPTADPQASKKLSWLPSKLLKGYYQNMVEDRLCVERVLSGCLVPVSLQTQERMKRLMSVYTKLDHHAVEAFNILLKCQSNVRADLAALVELSEKEKTEENNSLMMSHVITLARALPEPFKAQENLKKLQSMLVEAKTRDLFKICINPDSGCPAVFKAVSDIVVKLGSRNHILETVKALLDRAAPVMVDASCVKVLLSIVKNIIEGLGEEDDEFDEQDDSDTTKVIKGMKLLVVLSGIFPSHFKNTECYETLLVLLKHQDQEIVNYALHILSNVGEGMESVDKEVVQYYQPVLSKFACKGTPQQVKYAMKSISKIFKDPTSLFERIFARVLENLDYDYPLLLSHLTALAQIAVLAPSIFETKQKAIIRDFVVKELLVKDRSTVEESDSQGDEEWCDDCDVTRETQAKVKGIKLMVRWLQGLQGNHMNSALPVLRLLCTLLAHGGDLQNNGCVCSHDCSRLRLAAACGILKIAQELHYDEVIALEHFQQLALTLQDFCVEVRNTFTKKLQKALESLKLPLEYLGIFALAASETDKDRKAKIRQMISRNVTIRREYLKHHSAAQACSHSLLPEYALPAVIHLLAHHPDFKPKEHDSLVKFKDYLWFFMEPILSNKTENAGLLKKIVETIKQTKDAQNPDDQDANEALYTVCDLTYGLIINKASGLVMEEFPGNPVLPKKMFLPGKMDVPNTKSYLPPGFVFFHGKQRKAVPSESAKLSTSNNKGKKTAEPKSKKTATKGSVKNSKKTFKEMANKIDVDDDDSISEATDDTVESGPDKNTRKRSRTATSTQQKPQTKKSKLTEEETGSEKAESTVSGEDDDSGPVEDQPEITKKTETSNAVKTNEKKKPSKTPSSPAPGTRSSRRLAGKDKEESIPATDTTSRGKTVPSPVKQSPRKDSTNKTASSRSSPRKNQKPSHNKRSPFKMDSPIKTTKTIMKIPKRLKSELDTLPEDEPSDSDSEILKTPLASRRTKRKPEVNGISSPSKKRKTQEPKPSPSKKQKTLVASPSKKPKNVTKSPSKKQSSPSKKRTSPVSSPAKKRTTQVSSPSKKRTTPASSPSKKRTTPASSPSKKRTMPASSPAKKPTQHAALNVKRKSTRRR</sequence>
<reference evidence="9" key="1">
    <citation type="submission" date="2025-08" db="UniProtKB">
        <authorList>
            <consortium name="RefSeq"/>
        </authorList>
    </citation>
    <scope>IDENTIFICATION</scope>
    <source>
        <tissue evidence="9">Tentacle</tissue>
    </source>
</reference>
<dbReference type="GO" id="GO:0006281">
    <property type="term" value="P:DNA repair"/>
    <property type="evidence" value="ECO:0007669"/>
    <property type="project" value="TreeGrafter"/>
</dbReference>